<keyword evidence="3" id="KW-1185">Reference proteome</keyword>
<dbReference type="InterPro" id="IPR032871">
    <property type="entry name" value="AHH_dom_containing"/>
</dbReference>
<comment type="caution">
    <text evidence="2">The sequence shown here is derived from an EMBL/GenBank/DDBJ whole genome shotgun (WGS) entry which is preliminary data.</text>
</comment>
<dbReference type="Pfam" id="PF14412">
    <property type="entry name" value="AHH"/>
    <property type="match status" value="1"/>
</dbReference>
<sequence length="232" mass="27255">MIQLQRYPMPDRPSNPSPLEMAIYNYELLAKKHYDDKRRKSPASKEKLQRDYDHLQKERKRLEHLLIAQQSLESYRAENESEGTSIKELAEEEHHPTEKLAKFLRAAGEPKPTSYHEAHHIVCGKGRYRQRLTYATRLRMHSFGIGINDPTNGVWLRNFEKNKSDDWATPDAVSHRRLHRHNYEVWVSTSLRTKVSKLDFVNALRGVKIKIKNHMMPASVMMRKDANWNGKS</sequence>
<feature type="coiled-coil region" evidence="1">
    <location>
        <begin position="45"/>
        <end position="92"/>
    </location>
</feature>
<evidence type="ECO:0008006" key="4">
    <source>
        <dbReference type="Google" id="ProtNLM"/>
    </source>
</evidence>
<proteinExistence type="predicted"/>
<evidence type="ECO:0000256" key="1">
    <source>
        <dbReference type="SAM" id="Coils"/>
    </source>
</evidence>
<protein>
    <recommendedName>
        <fullName evidence="4">Large protein</fullName>
    </recommendedName>
</protein>
<organism evidence="2 3">
    <name type="scientific">Pseudoalteromonas fuliginea</name>
    <dbReference type="NCBI Taxonomy" id="1872678"/>
    <lineage>
        <taxon>Bacteria</taxon>
        <taxon>Pseudomonadati</taxon>
        <taxon>Pseudomonadota</taxon>
        <taxon>Gammaproteobacteria</taxon>
        <taxon>Alteromonadales</taxon>
        <taxon>Pseudoalteromonadaceae</taxon>
        <taxon>Pseudoalteromonas</taxon>
    </lineage>
</organism>
<dbReference type="RefSeq" id="WP_149606167.1">
    <property type="nucleotide sequence ID" value="NZ_SEUJ01000072.1"/>
</dbReference>
<dbReference type="EMBL" id="SEUJ01000072">
    <property type="protein sequence ID" value="KAA1154259.1"/>
    <property type="molecule type" value="Genomic_DNA"/>
</dbReference>
<dbReference type="Proteomes" id="UP000322915">
    <property type="component" value="Unassembled WGS sequence"/>
</dbReference>
<evidence type="ECO:0000313" key="3">
    <source>
        <dbReference type="Proteomes" id="UP000322915"/>
    </source>
</evidence>
<keyword evidence="1" id="KW-0175">Coiled coil</keyword>
<accession>A0ABQ6RGQ8</accession>
<evidence type="ECO:0000313" key="2">
    <source>
        <dbReference type="EMBL" id="KAA1154259.1"/>
    </source>
</evidence>
<name>A0ABQ6RGQ8_9GAMM</name>
<gene>
    <name evidence="2" type="ORF">EU509_12095</name>
</gene>
<reference evidence="2 3" key="1">
    <citation type="submission" date="2019-01" db="EMBL/GenBank/DDBJ databases">
        <title>Genome sequences of marine Pseudoalteromonas species.</title>
        <authorList>
            <person name="Boraston A.B."/>
            <person name="Hehemann J.-H."/>
            <person name="Vickers C.J."/>
            <person name="Salama-Alber O."/>
            <person name="Abe K."/>
            <person name="Hettle A.J."/>
        </authorList>
    </citation>
    <scope>NUCLEOTIDE SEQUENCE [LARGE SCALE GENOMIC DNA]</scope>
    <source>
        <strain evidence="2 3">PS47</strain>
    </source>
</reference>